<keyword evidence="2" id="KW-1133">Transmembrane helix</keyword>
<feature type="compositionally biased region" description="Low complexity" evidence="1">
    <location>
        <begin position="74"/>
        <end position="129"/>
    </location>
</feature>
<feature type="compositionally biased region" description="Low complexity" evidence="1">
    <location>
        <begin position="192"/>
        <end position="219"/>
    </location>
</feature>
<name>A0ABV8HLR5_9ACTN</name>
<accession>A0ABV8HLR5</accession>
<dbReference type="RefSeq" id="WP_386430022.1">
    <property type="nucleotide sequence ID" value="NZ_JBHSBB010000010.1"/>
</dbReference>
<feature type="region of interest" description="Disordered" evidence="1">
    <location>
        <begin position="287"/>
        <end position="329"/>
    </location>
</feature>
<feature type="compositionally biased region" description="Low complexity" evidence="1">
    <location>
        <begin position="289"/>
        <end position="305"/>
    </location>
</feature>
<sequence length="500" mass="50668">MTEGPGQQPPQDPRSSAAESAPDSGREGRREVLEGRVIPSRSQAQQQYDARPPQAAPTDDPRQHFAAPPPPGPESGTAPQAPAAGPAWSPQQGGVPQQQGYPAGPQGYAPQQAAQAPQGPRIQEPPAAYGPGGQFGGPQPQGTQAQQPPAAGPQPQGMPPHGAPPQAQRVRQAQQAPPVVPAGPAPAPQGQPPAQGLSGQAAVQQRIQQIREAAAAEEASAPRPTGRHSAGGPPRGPGTPDWSALADQQAAAGARRRKVMMLTGGIVAVAVIAGGVAAAVVLSGKSSDDSAAGTSASASTTASQPALPPAPSFSSVAPPPPANPLDYLGSAAKDKAPLTPASLFAGQQFVMNGRTYLKTVSATTTSCATAARDDVAAGLAANGCRQLLRATYTNGTLAVTIGIAVFDDTPHAAKLQKTAKYLAPLNGGGVKDFCHAVACQMTSNTVGRYAYFAISGLRNGKTLPPTDTIGKRAANEASNFAFQRIIQRGRDAALADPSRG</sequence>
<feature type="compositionally biased region" description="Pro residues" evidence="1">
    <location>
        <begin position="306"/>
        <end position="323"/>
    </location>
</feature>
<feature type="compositionally biased region" description="Low complexity" evidence="1">
    <location>
        <begin position="164"/>
        <end position="177"/>
    </location>
</feature>
<keyword evidence="4" id="KW-1185">Reference proteome</keyword>
<feature type="compositionally biased region" description="Pro residues" evidence="1">
    <location>
        <begin position="150"/>
        <end position="163"/>
    </location>
</feature>
<feature type="compositionally biased region" description="Low complexity" evidence="1">
    <location>
        <begin position="137"/>
        <end position="149"/>
    </location>
</feature>
<evidence type="ECO:0000313" key="3">
    <source>
        <dbReference type="EMBL" id="MFC4032944.1"/>
    </source>
</evidence>
<comment type="caution">
    <text evidence="3">The sequence shown here is derived from an EMBL/GenBank/DDBJ whole genome shotgun (WGS) entry which is preliminary data.</text>
</comment>
<dbReference type="EMBL" id="JBHSBB010000010">
    <property type="protein sequence ID" value="MFC4032944.1"/>
    <property type="molecule type" value="Genomic_DNA"/>
</dbReference>
<evidence type="ECO:0000256" key="2">
    <source>
        <dbReference type="SAM" id="Phobius"/>
    </source>
</evidence>
<reference evidence="4" key="1">
    <citation type="journal article" date="2019" name="Int. J. Syst. Evol. Microbiol.">
        <title>The Global Catalogue of Microorganisms (GCM) 10K type strain sequencing project: providing services to taxonomists for standard genome sequencing and annotation.</title>
        <authorList>
            <consortium name="The Broad Institute Genomics Platform"/>
            <consortium name="The Broad Institute Genome Sequencing Center for Infectious Disease"/>
            <person name="Wu L."/>
            <person name="Ma J."/>
        </authorList>
    </citation>
    <scope>NUCLEOTIDE SEQUENCE [LARGE SCALE GENOMIC DNA]</scope>
    <source>
        <strain evidence="4">CGMCC 4.7237</strain>
    </source>
</reference>
<protein>
    <submittedName>
        <fullName evidence="3">Uncharacterized protein</fullName>
    </submittedName>
</protein>
<feature type="compositionally biased region" description="Pro residues" evidence="1">
    <location>
        <begin position="178"/>
        <end position="191"/>
    </location>
</feature>
<proteinExistence type="predicted"/>
<organism evidence="3 4">
    <name type="scientific">Streptomyces polygonati</name>
    <dbReference type="NCBI Taxonomy" id="1617087"/>
    <lineage>
        <taxon>Bacteria</taxon>
        <taxon>Bacillati</taxon>
        <taxon>Actinomycetota</taxon>
        <taxon>Actinomycetes</taxon>
        <taxon>Kitasatosporales</taxon>
        <taxon>Streptomycetaceae</taxon>
        <taxon>Streptomyces</taxon>
    </lineage>
</organism>
<keyword evidence="2" id="KW-0472">Membrane</keyword>
<dbReference type="Proteomes" id="UP001595765">
    <property type="component" value="Unassembled WGS sequence"/>
</dbReference>
<keyword evidence="2" id="KW-0812">Transmembrane</keyword>
<feature type="transmembrane region" description="Helical" evidence="2">
    <location>
        <begin position="259"/>
        <end position="282"/>
    </location>
</feature>
<gene>
    <name evidence="3" type="ORF">ACFO3J_15805</name>
</gene>
<evidence type="ECO:0000313" key="4">
    <source>
        <dbReference type="Proteomes" id="UP001595765"/>
    </source>
</evidence>
<feature type="region of interest" description="Disordered" evidence="1">
    <location>
        <begin position="1"/>
        <end position="249"/>
    </location>
</feature>
<feature type="compositionally biased region" description="Basic and acidic residues" evidence="1">
    <location>
        <begin position="24"/>
        <end position="34"/>
    </location>
</feature>
<evidence type="ECO:0000256" key="1">
    <source>
        <dbReference type="SAM" id="MobiDB-lite"/>
    </source>
</evidence>